<evidence type="ECO:0000313" key="2">
    <source>
        <dbReference type="Proteomes" id="UP000565723"/>
    </source>
</evidence>
<dbReference type="Pfam" id="PF01513">
    <property type="entry name" value="NAD_kinase"/>
    <property type="match status" value="1"/>
</dbReference>
<dbReference type="EMBL" id="JABXIY010000058">
    <property type="protein sequence ID" value="NVK99159.1"/>
    <property type="molecule type" value="Genomic_DNA"/>
</dbReference>
<dbReference type="PANTHER" id="PTHR40697">
    <property type="entry name" value="ACETOIN CATABOLISM PROTEIN X"/>
    <property type="match status" value="1"/>
</dbReference>
<dbReference type="PIRSF" id="PIRSF018567">
    <property type="entry name" value="AcoX"/>
    <property type="match status" value="1"/>
</dbReference>
<keyword evidence="1" id="KW-0418">Kinase</keyword>
<comment type="caution">
    <text evidence="1">The sequence shown here is derived from an EMBL/GenBank/DDBJ whole genome shotgun (WGS) entry which is preliminary data.</text>
</comment>
<dbReference type="GO" id="GO:0005524">
    <property type="term" value="F:ATP binding"/>
    <property type="evidence" value="ECO:0007669"/>
    <property type="project" value="UniProtKB-ARBA"/>
</dbReference>
<dbReference type="InterPro" id="IPR011391">
    <property type="entry name" value="AcoX_kinase"/>
</dbReference>
<dbReference type="InterPro" id="IPR002504">
    <property type="entry name" value="NADK"/>
</dbReference>
<evidence type="ECO:0000313" key="1">
    <source>
        <dbReference type="EMBL" id="NVK99159.1"/>
    </source>
</evidence>
<dbReference type="GO" id="GO:0051287">
    <property type="term" value="F:NAD binding"/>
    <property type="evidence" value="ECO:0007669"/>
    <property type="project" value="UniProtKB-ARBA"/>
</dbReference>
<protein>
    <submittedName>
        <fullName evidence="1">NAD(+)/NADH kinase</fullName>
    </submittedName>
</protein>
<name>A0A850LNB2_9RHOB</name>
<keyword evidence="1" id="KW-0808">Transferase</keyword>
<sequence length="352" mass="37908">MTKVGIIANPVSARDIRRIVSHAGNLPINDRANIVLRMLTGLMATGVEEVVIMPENGGIRTQLMRTIDREARMGHLRFPRVSYLDMPVTCTSDDSAEAARQMHDQGVGAIVVLGGDGTNRVVVSRCGNTPIAGVSTGTNNAFPELREPTITGLAVGLAVTGQVPCDHAYSYNKRLEVRVNDQREIALVDVAVVSERFIGARAIWKTANFRDLFVTFGRPDGIGMSSIIGLLAPLDRQTPEGRRARLLPLETAKTRLVAPIAPGLIEEVGIGGVEKVLPDTVYLPSVSAGSFALDGERELTFSETCDVSIRLQTDAFRTVNVPDCMAYAARHGLLTRAASEALRSAHQTGRTT</sequence>
<dbReference type="Proteomes" id="UP000565723">
    <property type="component" value="Unassembled WGS sequence"/>
</dbReference>
<dbReference type="GO" id="GO:0006741">
    <property type="term" value="P:NADP+ biosynthetic process"/>
    <property type="evidence" value="ECO:0007669"/>
    <property type="project" value="InterPro"/>
</dbReference>
<dbReference type="PANTHER" id="PTHR40697:SF3">
    <property type="entry name" value="ACETOIN CATABOLISM PROTEIN X"/>
    <property type="match status" value="1"/>
</dbReference>
<accession>A0A850LNB2</accession>
<dbReference type="InterPro" id="IPR016064">
    <property type="entry name" value="NAD/diacylglycerol_kinase_sf"/>
</dbReference>
<dbReference type="InterPro" id="IPR039065">
    <property type="entry name" value="AcoX-like"/>
</dbReference>
<dbReference type="AlphaFoldDB" id="A0A850LNB2"/>
<gene>
    <name evidence="1" type="ORF">HW564_19730</name>
</gene>
<dbReference type="Gene3D" id="3.40.50.10330">
    <property type="entry name" value="Probable inorganic polyphosphate/atp-NAD kinase, domain 1"/>
    <property type="match status" value="1"/>
</dbReference>
<organism evidence="1 2">
    <name type="scientific">Ruegeria pomeroyi</name>
    <dbReference type="NCBI Taxonomy" id="89184"/>
    <lineage>
        <taxon>Bacteria</taxon>
        <taxon>Pseudomonadati</taxon>
        <taxon>Pseudomonadota</taxon>
        <taxon>Alphaproteobacteria</taxon>
        <taxon>Rhodobacterales</taxon>
        <taxon>Roseobacteraceae</taxon>
        <taxon>Ruegeria</taxon>
    </lineage>
</organism>
<proteinExistence type="predicted"/>
<dbReference type="GO" id="GO:0003951">
    <property type="term" value="F:NAD+ kinase activity"/>
    <property type="evidence" value="ECO:0007669"/>
    <property type="project" value="InterPro"/>
</dbReference>
<dbReference type="SUPFAM" id="SSF111331">
    <property type="entry name" value="NAD kinase/diacylglycerol kinase-like"/>
    <property type="match status" value="1"/>
</dbReference>
<dbReference type="RefSeq" id="WP_011049471.1">
    <property type="nucleotide sequence ID" value="NZ_CP076685.1"/>
</dbReference>
<reference evidence="1 2" key="1">
    <citation type="journal article" date="2020" name="Proc. Natl. Acad. Sci. U.S.A.">
        <title>Ecological drivers of bacterial community assembly in synthetic phycospheres.</title>
        <authorList>
            <person name="Fu H."/>
            <person name="Uchimiya M."/>
            <person name="Gore J."/>
            <person name="Moran M.A."/>
        </authorList>
    </citation>
    <scope>NUCLEOTIDE SEQUENCE [LARGE SCALE GENOMIC DNA]</scope>
    <source>
        <strain evidence="1">HF-Din03</strain>
    </source>
</reference>
<dbReference type="InterPro" id="IPR017438">
    <property type="entry name" value="ATP-NAD_kinase_N"/>
</dbReference>
<dbReference type="OMA" id="RWPEVEF"/>